<feature type="region of interest" description="Unknown" evidence="9">
    <location>
        <begin position="1"/>
        <end position="126"/>
    </location>
</feature>
<evidence type="ECO:0000259" key="13">
    <source>
        <dbReference type="Pfam" id="PF17792"/>
    </source>
</evidence>
<dbReference type="InterPro" id="IPR036206">
    <property type="entry name" value="ThiamineP_synth_sf"/>
</dbReference>
<keyword evidence="2 9" id="KW-0808">Transferase</keyword>
<dbReference type="InterPro" id="IPR016229">
    <property type="entry name" value="TMP_synthase_cyanobac_bac"/>
</dbReference>
<protein>
    <recommendedName>
        <fullName evidence="9">Thiamine-phosphate synthase</fullName>
        <shortName evidence="9">TP synthase</shortName>
        <shortName evidence="9">TPS</shortName>
        <ecNumber evidence="9">2.5.1.3</ecNumber>
    </recommendedName>
    <alternativeName>
        <fullName evidence="9">Thiamine-phosphate pyrophosphorylase</fullName>
        <shortName evidence="9">TMP pyrophosphorylase</shortName>
        <shortName evidence="9">TMP-PPase</shortName>
    </alternativeName>
</protein>
<comment type="similarity">
    <text evidence="9 10">Belongs to the thiamine-phosphate synthase family.</text>
</comment>
<feature type="binding site" evidence="9">
    <location>
        <begin position="271"/>
        <end position="273"/>
    </location>
    <ligand>
        <name>2-[(2R,5Z)-2-carboxy-4-methylthiazol-5(2H)-ylidene]ethyl phosphate</name>
        <dbReference type="ChEBI" id="CHEBI:62899"/>
    </ligand>
</feature>
<dbReference type="InterPro" id="IPR034291">
    <property type="entry name" value="TMP_synthase"/>
</dbReference>
<comment type="cofactor">
    <cofactor evidence="9">
        <name>Mg(2+)</name>
        <dbReference type="ChEBI" id="CHEBI:18420"/>
    </cofactor>
    <text evidence="9">Binds 1 Mg(2+) ion per subunit.</text>
</comment>
<evidence type="ECO:0000256" key="4">
    <source>
        <dbReference type="ARBA" id="ARBA00022842"/>
    </source>
</evidence>
<feature type="binding site" evidence="9">
    <location>
        <position position="207"/>
    </location>
    <ligand>
        <name>Mg(2+)</name>
        <dbReference type="ChEBI" id="CHEBI:18420"/>
    </ligand>
</feature>
<dbReference type="InterPro" id="IPR022998">
    <property type="entry name" value="ThiamineP_synth_TenI"/>
</dbReference>
<dbReference type="Pfam" id="PF02581">
    <property type="entry name" value="TMP-TENI"/>
    <property type="match status" value="1"/>
</dbReference>
<keyword evidence="15" id="KW-1185">Reference proteome</keyword>
<comment type="pathway">
    <text evidence="1 9 11">Cofactor biosynthesis; thiamine diphosphate biosynthesis; thiamine phosphate from 4-amino-2-methyl-5-diphosphomethylpyrimidine and 4-methyl-5-(2-phosphoethyl)-thiazole: step 1/1.</text>
</comment>
<feature type="binding site" evidence="9">
    <location>
        <position position="206"/>
    </location>
    <ligand>
        <name>4-amino-2-methyl-5-(diphosphooxymethyl)pyrimidine</name>
        <dbReference type="ChEBI" id="CHEBI:57841"/>
    </ligand>
</feature>
<evidence type="ECO:0000313" key="14">
    <source>
        <dbReference type="EMBL" id="MCJ2541986.1"/>
    </source>
</evidence>
<dbReference type="HAMAP" id="MF_00097">
    <property type="entry name" value="TMP_synthase"/>
    <property type="match status" value="1"/>
</dbReference>
<comment type="catalytic activity">
    <reaction evidence="8 9 10">
        <text>2-[(2R,5Z)-2-carboxy-4-methylthiazol-5(2H)-ylidene]ethyl phosphate + 4-amino-2-methyl-5-(diphosphooxymethyl)pyrimidine + 2 H(+) = thiamine phosphate + CO2 + diphosphate</text>
        <dbReference type="Rhea" id="RHEA:47844"/>
        <dbReference type="ChEBI" id="CHEBI:15378"/>
        <dbReference type="ChEBI" id="CHEBI:16526"/>
        <dbReference type="ChEBI" id="CHEBI:33019"/>
        <dbReference type="ChEBI" id="CHEBI:37575"/>
        <dbReference type="ChEBI" id="CHEBI:57841"/>
        <dbReference type="ChEBI" id="CHEBI:62899"/>
        <dbReference type="EC" id="2.5.1.3"/>
    </reaction>
</comment>
<gene>
    <name evidence="9" type="primary">thiE</name>
    <name evidence="14" type="ORF">JX360_03535</name>
</gene>
<name>A0ABT0C865_THEVL</name>
<reference evidence="14" key="1">
    <citation type="submission" date="2021-02" db="EMBL/GenBank/DDBJ databases">
        <title>The CRISPR/cas machinery reduction and long-range gene transfer in the hot spring cyanobacterium Synechococcus.</title>
        <authorList>
            <person name="Dvorak P."/>
            <person name="Jahodarova E."/>
            <person name="Hasler P."/>
            <person name="Poulickova A."/>
        </authorList>
    </citation>
    <scope>NUCLEOTIDE SEQUENCE</scope>
    <source>
        <strain evidence="14">Rupite</strain>
    </source>
</reference>
<keyword evidence="5 9" id="KW-0784">Thiamine biosynthesis</keyword>
<evidence type="ECO:0000256" key="3">
    <source>
        <dbReference type="ARBA" id="ARBA00022723"/>
    </source>
</evidence>
<comment type="catalytic activity">
    <reaction evidence="6 9 10">
        <text>4-methyl-5-(2-phosphooxyethyl)-thiazole + 4-amino-2-methyl-5-(diphosphooxymethyl)pyrimidine + H(+) = thiamine phosphate + diphosphate</text>
        <dbReference type="Rhea" id="RHEA:22328"/>
        <dbReference type="ChEBI" id="CHEBI:15378"/>
        <dbReference type="ChEBI" id="CHEBI:33019"/>
        <dbReference type="ChEBI" id="CHEBI:37575"/>
        <dbReference type="ChEBI" id="CHEBI:57841"/>
        <dbReference type="ChEBI" id="CHEBI:58296"/>
        <dbReference type="EC" id="2.5.1.3"/>
    </reaction>
</comment>
<dbReference type="Proteomes" id="UP000830835">
    <property type="component" value="Unassembled WGS sequence"/>
</dbReference>
<keyword evidence="4 9" id="KW-0460">Magnesium</keyword>
<feature type="domain" description="Thiamine phosphate synthase/TenI" evidence="12">
    <location>
        <begin position="148"/>
        <end position="324"/>
    </location>
</feature>
<dbReference type="GO" id="GO:0004789">
    <property type="term" value="F:thiamine-phosphate diphosphorylase activity"/>
    <property type="evidence" value="ECO:0007669"/>
    <property type="project" value="UniProtKB-EC"/>
</dbReference>
<dbReference type="CDD" id="cd00564">
    <property type="entry name" value="TMP_TenI"/>
    <property type="match status" value="1"/>
</dbReference>
<comment type="function">
    <text evidence="9">Condenses 4-methyl-5-(beta-hydroxyethyl)thiazole monophosphate (THZ-P) and 2-methyl-4-amino-5-hydroxymethyl pyrimidine pyrophosphate (HMP-PP) to form thiamine monophosphate (TMP).</text>
</comment>
<dbReference type="NCBIfam" id="TIGR00693">
    <property type="entry name" value="thiE"/>
    <property type="match status" value="1"/>
</dbReference>
<keyword evidence="3 9" id="KW-0479">Metal-binding</keyword>
<dbReference type="InterPro" id="IPR041397">
    <property type="entry name" value="ThiD2"/>
</dbReference>
<organism evidence="14 15">
    <name type="scientific">Thermostichus vulcanus str. 'Rupite'</name>
    <dbReference type="NCBI Taxonomy" id="2813851"/>
    <lineage>
        <taxon>Bacteria</taxon>
        <taxon>Bacillati</taxon>
        <taxon>Cyanobacteriota</taxon>
        <taxon>Cyanophyceae</taxon>
        <taxon>Thermostichales</taxon>
        <taxon>Thermostichaceae</taxon>
        <taxon>Thermostichus</taxon>
    </lineage>
</organism>
<evidence type="ECO:0000256" key="2">
    <source>
        <dbReference type="ARBA" id="ARBA00022679"/>
    </source>
</evidence>
<comment type="catalytic activity">
    <reaction evidence="7 9 10">
        <text>2-(2-carboxy-4-methylthiazol-5-yl)ethyl phosphate + 4-amino-2-methyl-5-(diphosphooxymethyl)pyrimidine + 2 H(+) = thiamine phosphate + CO2 + diphosphate</text>
        <dbReference type="Rhea" id="RHEA:47848"/>
        <dbReference type="ChEBI" id="CHEBI:15378"/>
        <dbReference type="ChEBI" id="CHEBI:16526"/>
        <dbReference type="ChEBI" id="CHEBI:33019"/>
        <dbReference type="ChEBI" id="CHEBI:37575"/>
        <dbReference type="ChEBI" id="CHEBI:57841"/>
        <dbReference type="ChEBI" id="CHEBI:62890"/>
        <dbReference type="EC" id="2.5.1.3"/>
    </reaction>
</comment>
<dbReference type="EMBL" id="JAFIRA010000005">
    <property type="protein sequence ID" value="MCJ2541986.1"/>
    <property type="molecule type" value="Genomic_DNA"/>
</dbReference>
<dbReference type="NCBIfam" id="NF002727">
    <property type="entry name" value="PRK02615.1"/>
    <property type="match status" value="1"/>
</dbReference>
<feature type="binding site" evidence="9">
    <location>
        <position position="274"/>
    </location>
    <ligand>
        <name>4-amino-2-methyl-5-(diphosphooxymethyl)pyrimidine</name>
        <dbReference type="ChEBI" id="CHEBI:57841"/>
    </ligand>
</feature>
<evidence type="ECO:0000259" key="12">
    <source>
        <dbReference type="Pfam" id="PF02581"/>
    </source>
</evidence>
<proteinExistence type="inferred from homology"/>
<feature type="binding site" evidence="9">
    <location>
        <position position="245"/>
    </location>
    <ligand>
        <name>4-amino-2-methyl-5-(diphosphooxymethyl)pyrimidine</name>
        <dbReference type="ChEBI" id="CHEBI:57841"/>
    </ligand>
</feature>
<dbReference type="EC" id="2.5.1.3" evidence="9"/>
<feature type="binding site" evidence="9">
    <location>
        <position position="301"/>
    </location>
    <ligand>
        <name>2-[(2R,5Z)-2-carboxy-4-methylthiazol-5(2H)-ylidene]ethyl phosphate</name>
        <dbReference type="ChEBI" id="CHEBI:62899"/>
    </ligand>
</feature>
<evidence type="ECO:0000256" key="11">
    <source>
        <dbReference type="RuleBase" id="RU004253"/>
    </source>
</evidence>
<feature type="binding site" evidence="9">
    <location>
        <begin position="174"/>
        <end position="178"/>
    </location>
    <ligand>
        <name>4-amino-2-methyl-5-(diphosphooxymethyl)pyrimidine</name>
        <dbReference type="ChEBI" id="CHEBI:57841"/>
    </ligand>
</feature>
<dbReference type="InterPro" id="IPR013785">
    <property type="entry name" value="Aldolase_TIM"/>
</dbReference>
<dbReference type="HAMAP" id="MF_01327">
    <property type="entry name" value="TMP_synthase_cyanobact"/>
    <property type="match status" value="1"/>
</dbReference>
<dbReference type="PANTHER" id="PTHR20857">
    <property type="entry name" value="THIAMINE-PHOSPHATE PYROPHOSPHORYLASE"/>
    <property type="match status" value="1"/>
</dbReference>
<comment type="caution">
    <text evidence="14">The sequence shown here is derived from an EMBL/GenBank/DDBJ whole genome shotgun (WGS) entry which is preliminary data.</text>
</comment>
<feature type="domain" description="ThiD2" evidence="13">
    <location>
        <begin position="8"/>
        <end position="132"/>
    </location>
</feature>
<evidence type="ECO:0000256" key="9">
    <source>
        <dbReference type="HAMAP-Rule" id="MF_01327"/>
    </source>
</evidence>
<feature type="binding site" evidence="9">
    <location>
        <position position="226"/>
    </location>
    <ligand>
        <name>Mg(2+)</name>
        <dbReference type="ChEBI" id="CHEBI:18420"/>
    </ligand>
</feature>
<evidence type="ECO:0000256" key="5">
    <source>
        <dbReference type="ARBA" id="ARBA00022977"/>
    </source>
</evidence>
<feature type="region of interest" description="Thiamine-phosphate synthase" evidence="9">
    <location>
        <begin position="127"/>
        <end position="350"/>
    </location>
</feature>
<evidence type="ECO:0000256" key="1">
    <source>
        <dbReference type="ARBA" id="ARBA00005165"/>
    </source>
</evidence>
<dbReference type="PANTHER" id="PTHR20857:SF15">
    <property type="entry name" value="THIAMINE-PHOSPHATE SYNTHASE"/>
    <property type="match status" value="1"/>
</dbReference>
<dbReference type="RefSeq" id="WP_244349196.1">
    <property type="nucleotide sequence ID" value="NZ_JAFIRA010000005.1"/>
</dbReference>
<evidence type="ECO:0000256" key="8">
    <source>
        <dbReference type="ARBA" id="ARBA00047883"/>
    </source>
</evidence>
<accession>A0ABT0C865</accession>
<evidence type="ECO:0000256" key="7">
    <source>
        <dbReference type="ARBA" id="ARBA00047851"/>
    </source>
</evidence>
<dbReference type="Gene3D" id="3.20.20.70">
    <property type="entry name" value="Aldolase class I"/>
    <property type="match status" value="1"/>
</dbReference>
<dbReference type="SUPFAM" id="SSF51391">
    <property type="entry name" value="Thiamin phosphate synthase"/>
    <property type="match status" value="1"/>
</dbReference>
<evidence type="ECO:0000256" key="6">
    <source>
        <dbReference type="ARBA" id="ARBA00047334"/>
    </source>
</evidence>
<dbReference type="Pfam" id="PF17792">
    <property type="entry name" value="ThiD2"/>
    <property type="match status" value="1"/>
</dbReference>
<dbReference type="PIRSF" id="PIRSF000512">
    <property type="entry name" value="TMP_PPase_Cyanobac_prd"/>
    <property type="match status" value="1"/>
</dbReference>
<sequence>MKPQAVARILDANLDRAREGLRVLEEWFRFGLEDAAGSRECKEMRQALAQWHSDPLRFARDTPADPGTQLSHPQEERRRDLSHLLQANCSRVQEALRVLEEYGKLAESSHWVAPGLAKLAQDMRYRLYTLEHELLGGSLRQRLLSAYLYLVTSPVPDWLEAVEKSLRGGVTLVQYRQKNLSDREMLRQLEQLRQLCNRYHALMIVNDRIDLALISQADGVHLGQTDLPVAWARQLLGSQKLIGLSTTNPEELAQALTAGVDYIGVGPVYPTPTKADKPAAGLEYVRLAADKAHIPWFAIGGIDAHNLAQVREAGATRVAVVRALMEAPDPTQTARLMLGELLPQGIPALS</sequence>
<evidence type="ECO:0000313" key="15">
    <source>
        <dbReference type="Proteomes" id="UP000830835"/>
    </source>
</evidence>
<evidence type="ECO:0000256" key="10">
    <source>
        <dbReference type="RuleBase" id="RU003826"/>
    </source>
</evidence>